<organism evidence="1 2">
    <name type="scientific">Amphibiibacter pelophylacis</name>
    <dbReference type="NCBI Taxonomy" id="1799477"/>
    <lineage>
        <taxon>Bacteria</taxon>
        <taxon>Pseudomonadati</taxon>
        <taxon>Pseudomonadota</taxon>
        <taxon>Betaproteobacteria</taxon>
        <taxon>Burkholderiales</taxon>
        <taxon>Sphaerotilaceae</taxon>
        <taxon>Amphibiibacter</taxon>
    </lineage>
</organism>
<name>A0ACC6P091_9BURK</name>
<dbReference type="Proteomes" id="UP001364695">
    <property type="component" value="Unassembled WGS sequence"/>
</dbReference>
<dbReference type="EMBL" id="JAWDIE010000002">
    <property type="protein sequence ID" value="MEJ7137209.1"/>
    <property type="molecule type" value="Genomic_DNA"/>
</dbReference>
<comment type="caution">
    <text evidence="1">The sequence shown here is derived from an EMBL/GenBank/DDBJ whole genome shotgun (WGS) entry which is preliminary data.</text>
</comment>
<reference evidence="1" key="1">
    <citation type="submission" date="2023-10" db="EMBL/GenBank/DDBJ databases">
        <title>Amphibacter perezi, gen. nov., sp. nov. a novel taxa of the family Comamonadaceae, class Betaproteobacteria isolated from the skin microbiota of Pelophylax perezi from different populations.</title>
        <authorList>
            <person name="Costa S."/>
            <person name="Proenca D.N."/>
            <person name="Lopes I."/>
            <person name="Morais P.V."/>
        </authorList>
    </citation>
    <scope>NUCLEOTIDE SEQUENCE</scope>
    <source>
        <strain evidence="1">SL12-8</strain>
    </source>
</reference>
<gene>
    <name evidence="1" type="primary">sulP</name>
    <name evidence="1" type="ORF">RV045_02035</name>
</gene>
<sequence>MTLARIPFPPDWIRHYPREHLGTDLSAGLIVTVLVIPQSLAYALLAGLPPQMGLYVSIFPVIVYALLGSSRVQALGPVALTAIMTASVLGPLAQPGTPHYVALAGALALMSGLMILAGGLLRLGFLSQLLSRPVISGFISGSAVVIVVSQLKSLLGLHTPASGTWQTVLGLLPRLGDSHRPTVIIALAALALLAFARLGLQGLLTRLGMTAAAAAFVVRLMPLLVVLAGTLAVTQLDLDGRDGVAVVGPIVQGLPGLSLGLPPLGDLEKLIVPAFIMTLIGMVQNITMAQALAIKRRERIDPNAELVGLGAANVVSAFYGSMPVGGGLSRTAINVSAGAQTPLASIVTAIAMIGVVAGAAHLFERLPLAVLAASITMAAVSMIDLKALRAAWQYDRADALAWLGTAGGVLAFGLEAGIALGVVLSMATLLYRASTPHIAVIGRIAGSEHFRNVDRHHVDTLPHALFMRIDESLFFGNLAAVEQRLNTALKQQPQTRDVVLVMNAINRMDATAADVLAEHNRDLLGRGIRLHLAEIKGPVQDRLMRSPLWKELSGEVFLSANGAFEALKTPAET</sequence>
<protein>
    <submittedName>
        <fullName evidence="1">Sulfate permease</fullName>
    </submittedName>
</protein>
<accession>A0ACC6P091</accession>
<evidence type="ECO:0000313" key="1">
    <source>
        <dbReference type="EMBL" id="MEJ7137209.1"/>
    </source>
</evidence>
<evidence type="ECO:0000313" key="2">
    <source>
        <dbReference type="Proteomes" id="UP001364695"/>
    </source>
</evidence>
<keyword evidence="2" id="KW-1185">Reference proteome</keyword>
<proteinExistence type="predicted"/>